<dbReference type="AlphaFoldDB" id="A0A4R9BK18"/>
<protein>
    <recommendedName>
        <fullName evidence="3">Glycosyltransferase family 1 protein</fullName>
    </recommendedName>
</protein>
<dbReference type="Gene3D" id="3.40.50.2000">
    <property type="entry name" value="Glycogen Phosphorylase B"/>
    <property type="match status" value="1"/>
</dbReference>
<organism evidence="1 2">
    <name type="scientific">Cryobacterium serini</name>
    <dbReference type="NCBI Taxonomy" id="1259201"/>
    <lineage>
        <taxon>Bacteria</taxon>
        <taxon>Bacillati</taxon>
        <taxon>Actinomycetota</taxon>
        <taxon>Actinomycetes</taxon>
        <taxon>Micrococcales</taxon>
        <taxon>Microbacteriaceae</taxon>
        <taxon>Cryobacterium</taxon>
    </lineage>
</organism>
<dbReference type="EMBL" id="SOHN01000016">
    <property type="protein sequence ID" value="TFD86125.1"/>
    <property type="molecule type" value="Genomic_DNA"/>
</dbReference>
<dbReference type="Proteomes" id="UP000297626">
    <property type="component" value="Unassembled WGS sequence"/>
</dbReference>
<proteinExistence type="predicted"/>
<sequence>MRTYKGIESLLRAFEETKDDRQSLRIVGRPDVQLKKTVWDAALRDQRISYRLQFVDDEVLVREIGEASLVVLPYLQMHNSGSLLLALSLGRHVLAPNTPVNASILIEVGARWMTLFDGDLKPEFIDQALTKAQAMLGIGLPVFNGRDWKTQGELHRKIYFQAMQVKVSHKPLTP</sequence>
<keyword evidence="2" id="KW-1185">Reference proteome</keyword>
<accession>A0A4R9BK18</accession>
<reference evidence="1 2" key="1">
    <citation type="submission" date="2019-03" db="EMBL/GenBank/DDBJ databases">
        <title>Genomics of glacier-inhabiting Cryobacterium strains.</title>
        <authorList>
            <person name="Liu Q."/>
            <person name="Xin Y.-H."/>
        </authorList>
    </citation>
    <scope>NUCLEOTIDE SEQUENCE [LARGE SCALE GENOMIC DNA]</scope>
    <source>
        <strain evidence="1 2">Sr54</strain>
    </source>
</reference>
<dbReference type="Pfam" id="PF13692">
    <property type="entry name" value="Glyco_trans_1_4"/>
    <property type="match status" value="1"/>
</dbReference>
<dbReference type="SUPFAM" id="SSF53756">
    <property type="entry name" value="UDP-Glycosyltransferase/glycogen phosphorylase"/>
    <property type="match status" value="1"/>
</dbReference>
<gene>
    <name evidence="1" type="ORF">E3T51_13400</name>
</gene>
<name>A0A4R9BK18_9MICO</name>
<evidence type="ECO:0000313" key="2">
    <source>
        <dbReference type="Proteomes" id="UP000297626"/>
    </source>
</evidence>
<comment type="caution">
    <text evidence="1">The sequence shown here is derived from an EMBL/GenBank/DDBJ whole genome shotgun (WGS) entry which is preliminary data.</text>
</comment>
<evidence type="ECO:0008006" key="3">
    <source>
        <dbReference type="Google" id="ProtNLM"/>
    </source>
</evidence>
<evidence type="ECO:0000313" key="1">
    <source>
        <dbReference type="EMBL" id="TFD86125.1"/>
    </source>
</evidence>